<comment type="caution">
    <text evidence="1">The sequence shown here is derived from an EMBL/GenBank/DDBJ whole genome shotgun (WGS) entry which is preliminary data.</text>
</comment>
<evidence type="ECO:0000313" key="2">
    <source>
        <dbReference type="Proteomes" id="UP000539957"/>
    </source>
</evidence>
<keyword evidence="2" id="KW-1185">Reference proteome</keyword>
<protein>
    <submittedName>
        <fullName evidence="1">Uncharacterized protein</fullName>
    </submittedName>
</protein>
<evidence type="ECO:0000313" key="1">
    <source>
        <dbReference type="EMBL" id="MBB4799376.1"/>
    </source>
</evidence>
<accession>A0A7W7IRW9</accession>
<reference evidence="1 2" key="1">
    <citation type="submission" date="2020-08" db="EMBL/GenBank/DDBJ databases">
        <title>Functional genomics of gut bacteria from endangered species of beetles.</title>
        <authorList>
            <person name="Carlos-Shanley C."/>
        </authorList>
    </citation>
    <scope>NUCLEOTIDE SEQUENCE [LARGE SCALE GENOMIC DNA]</scope>
    <source>
        <strain evidence="1 2">S00123</strain>
    </source>
</reference>
<name>A0A7W7IRW9_9CAUL</name>
<dbReference type="AlphaFoldDB" id="A0A7W7IRW9"/>
<gene>
    <name evidence="1" type="ORF">HNP32_003134</name>
</gene>
<organism evidence="1 2">
    <name type="scientific">Brevundimonas bullata</name>
    <dbReference type="NCBI Taxonomy" id="13160"/>
    <lineage>
        <taxon>Bacteria</taxon>
        <taxon>Pseudomonadati</taxon>
        <taxon>Pseudomonadota</taxon>
        <taxon>Alphaproteobacteria</taxon>
        <taxon>Caulobacterales</taxon>
        <taxon>Caulobacteraceae</taxon>
        <taxon>Brevundimonas</taxon>
    </lineage>
</organism>
<sequence>MRADQGFGDGKRVDLPAERRDQSASLFAEYGLTDRWTLQLKGEWQKGRDAFVDFEGRGPIEVGMRWQAYRDNHNAAAIYVGYAQGGEGRNAGYASPGAGDSDWEARAMFGHSLEGGGWTPQRTFIEAQVARRWRQGLPDEVRIDATIGAHLNDDWMLLAQAYGGAADGDSSPLWVSVEASAVRRIGDWSVQAGWRQTVAGHETAVSRGPIIGVWRRF</sequence>
<proteinExistence type="predicted"/>
<dbReference type="Proteomes" id="UP000539957">
    <property type="component" value="Unassembled WGS sequence"/>
</dbReference>
<dbReference type="EMBL" id="JACHKY010000006">
    <property type="protein sequence ID" value="MBB4799376.1"/>
    <property type="molecule type" value="Genomic_DNA"/>
</dbReference>